<dbReference type="GO" id="GO:0008718">
    <property type="term" value="F:D-amino-acid dehydrogenase activity"/>
    <property type="evidence" value="ECO:0007669"/>
    <property type="project" value="TreeGrafter"/>
</dbReference>
<gene>
    <name evidence="4" type="ORF">CXZ10_14350</name>
</gene>
<protein>
    <submittedName>
        <fullName evidence="4">D-amino-acid oxidase</fullName>
    </submittedName>
</protein>
<organism evidence="4 5">
    <name type="scientific">Pleomorphomonas diazotrophica</name>
    <dbReference type="NCBI Taxonomy" id="1166257"/>
    <lineage>
        <taxon>Bacteria</taxon>
        <taxon>Pseudomonadati</taxon>
        <taxon>Pseudomonadota</taxon>
        <taxon>Alphaproteobacteria</taxon>
        <taxon>Hyphomicrobiales</taxon>
        <taxon>Pleomorphomonadaceae</taxon>
        <taxon>Pleomorphomonas</taxon>
    </lineage>
</organism>
<comment type="similarity">
    <text evidence="1">Belongs to the DadA oxidoreductase family.</text>
</comment>
<dbReference type="SUPFAM" id="SSF51905">
    <property type="entry name" value="FAD/NAD(P)-binding domain"/>
    <property type="match status" value="1"/>
</dbReference>
<dbReference type="OrthoDB" id="9787190at2"/>
<dbReference type="GO" id="GO:0005737">
    <property type="term" value="C:cytoplasm"/>
    <property type="evidence" value="ECO:0007669"/>
    <property type="project" value="TreeGrafter"/>
</dbReference>
<dbReference type="InterPro" id="IPR006076">
    <property type="entry name" value="FAD-dep_OxRdtase"/>
</dbReference>
<evidence type="ECO:0000313" key="5">
    <source>
        <dbReference type="Proteomes" id="UP000233491"/>
    </source>
</evidence>
<proteinExistence type="inferred from homology"/>
<dbReference type="GO" id="GO:0005886">
    <property type="term" value="C:plasma membrane"/>
    <property type="evidence" value="ECO:0007669"/>
    <property type="project" value="TreeGrafter"/>
</dbReference>
<sequence>MGPQVDPVPSDIAMPKEADVVIVGGGIIGTTSALYLAERGLKVALLEKGHVGGEQSSRNWGWVRQADRDPREFDLIREALRLWREMGAHGVGNPGFRETGIFFAARKAREVDGYRAWVKAAAEHGIAAEVIEGEAARAVMKDDTAPPPAGLWCPSDGCAEPQKAAPAIALAARAKGAIIVTDCAVRGLETALGEIVSVVTERGVIKTKRVVLAAGAWSRRFLKDLGVTLPQLKMRSTVSRTNPVTGGPDAGVWDDVIGIRKRADGGLTVANGVANVADLTPDHIRFTLDFLPALMADWKHVSLSFGSRFFREIDDWPTKPLDKTSPYEKTRVLDPKPDVRFLRRTMTELKRRFPSFKETRIVQAWAGYIDVTPDVVPVISEVDGFSGLVVATGFSGHGFGIGPGAGWLVADLVTGATPFVDSRHFRLSRFSDGSKPKPASRL</sequence>
<dbReference type="PANTHER" id="PTHR13847">
    <property type="entry name" value="SARCOSINE DEHYDROGENASE-RELATED"/>
    <property type="match status" value="1"/>
</dbReference>
<accession>A0A1I4SWA3</accession>
<dbReference type="InterPro" id="IPR036188">
    <property type="entry name" value="FAD/NAD-bd_sf"/>
</dbReference>
<keyword evidence="2" id="KW-0560">Oxidoreductase</keyword>
<dbReference type="AlphaFoldDB" id="A0A1I4SWA3"/>
<evidence type="ECO:0000259" key="3">
    <source>
        <dbReference type="Pfam" id="PF01266"/>
    </source>
</evidence>
<name>A0A1I4SWA3_9HYPH</name>
<dbReference type="Gene3D" id="3.30.9.10">
    <property type="entry name" value="D-Amino Acid Oxidase, subunit A, domain 2"/>
    <property type="match status" value="2"/>
</dbReference>
<evidence type="ECO:0000256" key="2">
    <source>
        <dbReference type="ARBA" id="ARBA00023002"/>
    </source>
</evidence>
<dbReference type="EMBL" id="PJNW01000011">
    <property type="protein sequence ID" value="PKR88576.1"/>
    <property type="molecule type" value="Genomic_DNA"/>
</dbReference>
<dbReference type="PANTHER" id="PTHR13847:SF280">
    <property type="entry name" value="D-AMINO ACID DEHYDROGENASE"/>
    <property type="match status" value="1"/>
</dbReference>
<dbReference type="Proteomes" id="UP000233491">
    <property type="component" value="Unassembled WGS sequence"/>
</dbReference>
<evidence type="ECO:0000313" key="4">
    <source>
        <dbReference type="EMBL" id="PKR88576.1"/>
    </source>
</evidence>
<dbReference type="GO" id="GO:0055130">
    <property type="term" value="P:D-alanine catabolic process"/>
    <property type="evidence" value="ECO:0007669"/>
    <property type="project" value="TreeGrafter"/>
</dbReference>
<dbReference type="RefSeq" id="WP_101290029.1">
    <property type="nucleotide sequence ID" value="NZ_FOUQ01000004.1"/>
</dbReference>
<evidence type="ECO:0000256" key="1">
    <source>
        <dbReference type="ARBA" id="ARBA00009410"/>
    </source>
</evidence>
<reference evidence="4 5" key="1">
    <citation type="submission" date="2017-12" db="EMBL/GenBank/DDBJ databases">
        <title>Anaerobic carbon monoxide metabolism by Pleomorphomonas carboxyditropha sp. nov., a new mesophilic hydrogenogenic carboxidotroph.</title>
        <authorList>
            <person name="Esquivel-Elizondo S."/>
            <person name="Krajmalnik-Brown R."/>
        </authorList>
    </citation>
    <scope>NUCLEOTIDE SEQUENCE [LARGE SCALE GENOMIC DNA]</scope>
    <source>
        <strain evidence="4 5">R5-392</strain>
    </source>
</reference>
<comment type="caution">
    <text evidence="4">The sequence shown here is derived from an EMBL/GenBank/DDBJ whole genome shotgun (WGS) entry which is preliminary data.</text>
</comment>
<keyword evidence="5" id="KW-1185">Reference proteome</keyword>
<dbReference type="Gene3D" id="3.50.50.60">
    <property type="entry name" value="FAD/NAD(P)-binding domain"/>
    <property type="match status" value="2"/>
</dbReference>
<dbReference type="Pfam" id="PF01266">
    <property type="entry name" value="DAO"/>
    <property type="match status" value="1"/>
</dbReference>
<feature type="domain" description="FAD dependent oxidoreductase" evidence="3">
    <location>
        <begin position="19"/>
        <end position="412"/>
    </location>
</feature>